<accession>A0A1L7I7G0</accession>
<dbReference type="GO" id="GO:0008483">
    <property type="term" value="F:transaminase activity"/>
    <property type="evidence" value="ECO:0007669"/>
    <property type="project" value="UniProtKB-KW"/>
</dbReference>
<dbReference type="OrthoDB" id="948713at2"/>
<gene>
    <name evidence="1" type="ORF">GRFL_2813</name>
</gene>
<dbReference type="STRING" id="1229726.GRFL_2813"/>
<dbReference type="KEGG" id="gfl:GRFL_2813"/>
<dbReference type="EMBL" id="CP016359">
    <property type="protein sequence ID" value="APU69537.1"/>
    <property type="molecule type" value="Genomic_DNA"/>
</dbReference>
<keyword evidence="1" id="KW-0032">Aminotransferase</keyword>
<reference evidence="1 2" key="1">
    <citation type="submission" date="2016-07" db="EMBL/GenBank/DDBJ databases">
        <title>Multi-omics approach to identify versatile polysaccharide utilization systems of a marine flavobacterium Gramella flava.</title>
        <authorList>
            <person name="Tang K."/>
        </authorList>
    </citation>
    <scope>NUCLEOTIDE SEQUENCE [LARGE SCALE GENOMIC DNA]</scope>
    <source>
        <strain evidence="1 2">JLT2011</strain>
    </source>
</reference>
<name>A0A1L7I7G0_9FLAO</name>
<keyword evidence="2" id="KW-1185">Reference proteome</keyword>
<protein>
    <submittedName>
        <fullName evidence="1">Putative aminotransferase</fullName>
    </submittedName>
</protein>
<keyword evidence="1" id="KW-0808">Transferase</keyword>
<evidence type="ECO:0000313" key="2">
    <source>
        <dbReference type="Proteomes" id="UP000186230"/>
    </source>
</evidence>
<evidence type="ECO:0000313" key="1">
    <source>
        <dbReference type="EMBL" id="APU69537.1"/>
    </source>
</evidence>
<organism evidence="1 2">
    <name type="scientific">Christiangramia flava JLT2011</name>
    <dbReference type="NCBI Taxonomy" id="1229726"/>
    <lineage>
        <taxon>Bacteria</taxon>
        <taxon>Pseudomonadati</taxon>
        <taxon>Bacteroidota</taxon>
        <taxon>Flavobacteriia</taxon>
        <taxon>Flavobacteriales</taxon>
        <taxon>Flavobacteriaceae</taxon>
        <taxon>Christiangramia</taxon>
    </lineage>
</organism>
<sequence>MKIVSSSGKGNFKLTKNDKEICELVYSNWFSDEAKTVLNGNNIEIKPKNIWTSKVDIYKNDNNIGDITFNLKSQMIIRLENPNGKEFNFVLKNRSKYRVKFEVYNESKTLQFSLNSVNNWSKLNYDYNIELADINSEFELNELLVYCGYATNLYLAIISAV</sequence>
<proteinExistence type="predicted"/>
<dbReference type="AlphaFoldDB" id="A0A1L7I7G0"/>
<dbReference type="Proteomes" id="UP000186230">
    <property type="component" value="Chromosome"/>
</dbReference>